<dbReference type="RefSeq" id="XP_067546233.1">
    <property type="nucleotide sequence ID" value="XM_067693854.1"/>
</dbReference>
<dbReference type="AlphaFoldDB" id="A0A8H7Z8A7"/>
<gene>
    <name evidence="2" type="ORF">I9W82_004750</name>
</gene>
<dbReference type="EMBL" id="JAEOAQ010000007">
    <property type="protein sequence ID" value="KAG5417117.1"/>
    <property type="molecule type" value="Genomic_DNA"/>
</dbReference>
<feature type="compositionally biased region" description="Basic residues" evidence="1">
    <location>
        <begin position="398"/>
        <end position="411"/>
    </location>
</feature>
<organism evidence="2 3">
    <name type="scientific">Candida metapsilosis</name>
    <dbReference type="NCBI Taxonomy" id="273372"/>
    <lineage>
        <taxon>Eukaryota</taxon>
        <taxon>Fungi</taxon>
        <taxon>Dikarya</taxon>
        <taxon>Ascomycota</taxon>
        <taxon>Saccharomycotina</taxon>
        <taxon>Pichiomycetes</taxon>
        <taxon>Debaryomycetaceae</taxon>
        <taxon>Candida/Lodderomyces clade</taxon>
        <taxon>Candida</taxon>
    </lineage>
</organism>
<feature type="region of interest" description="Disordered" evidence="1">
    <location>
        <begin position="369"/>
        <end position="411"/>
    </location>
</feature>
<evidence type="ECO:0000256" key="1">
    <source>
        <dbReference type="SAM" id="MobiDB-lite"/>
    </source>
</evidence>
<sequence length="411" mass="46993">MSSTTPALDLSRYEISIVKQAWLALNLFHDNNTRSTRLIKNDSKLLEFEQKLATSIYEKTTTANPPDRSSCFISDNDAFNYFDLFGKNEPTSVSDPEVDAIINDYQIDPLLQYITTMINYLQHNMIQQPSESLINHLKQNFQLLGMTLIKYQLFGECLIQTMVVQLRLTAESSKFQSEEQFIFNKFLSQILSFLAHYNNREARIALADDASSLISYSTSRTRKLNHIEESYPCPTVSYSLEVTTPYTELTPPTKPQTISSTTSIPSDKSSRMSLDNRQHLNYAGTNDELSFDHMSENDTNWKSTPHTLLSDTNEQDDGEEVFVDAQLELASIPSNESTSEPFDYLNSFRSYDTPIESSKYTKLKRSFSGASSRRKWSPFRRSNSSHSSINTLDQSAKQKPKHGLYRIISRK</sequence>
<dbReference type="OrthoDB" id="4025237at2759"/>
<evidence type="ECO:0000313" key="3">
    <source>
        <dbReference type="Proteomes" id="UP000669133"/>
    </source>
</evidence>
<comment type="caution">
    <text evidence="2">The sequence shown here is derived from an EMBL/GenBank/DDBJ whole genome shotgun (WGS) entry which is preliminary data.</text>
</comment>
<reference evidence="2 3" key="1">
    <citation type="submission" date="2020-12" db="EMBL/GenBank/DDBJ databases">
        <title>Effect of drift, selection, and recombination on the evolution of hybrid genomes in Candida yeast pathogens.</title>
        <authorList>
            <person name="Mixao V."/>
            <person name="Ksiezopolska E."/>
            <person name="Saus E."/>
            <person name="Boekhout T."/>
            <person name="Gacser A."/>
            <person name="Gabaldon T."/>
        </authorList>
    </citation>
    <scope>NUCLEOTIDE SEQUENCE [LARGE SCALE GENOMIC DNA]</scope>
    <source>
        <strain evidence="2 3">BP57</strain>
    </source>
</reference>
<dbReference type="Proteomes" id="UP000669133">
    <property type="component" value="Unassembled WGS sequence"/>
</dbReference>
<protein>
    <submittedName>
        <fullName evidence="2">Uncharacterized protein</fullName>
    </submittedName>
</protein>
<keyword evidence="3" id="KW-1185">Reference proteome</keyword>
<accession>A0A8H7Z8A7</accession>
<proteinExistence type="predicted"/>
<feature type="compositionally biased region" description="Low complexity" evidence="1">
    <location>
        <begin position="379"/>
        <end position="388"/>
    </location>
</feature>
<feature type="compositionally biased region" description="Low complexity" evidence="1">
    <location>
        <begin position="255"/>
        <end position="267"/>
    </location>
</feature>
<name>A0A8H7Z8A7_9ASCO</name>
<dbReference type="GeneID" id="93653379"/>
<evidence type="ECO:0000313" key="2">
    <source>
        <dbReference type="EMBL" id="KAG5417117.1"/>
    </source>
</evidence>
<feature type="region of interest" description="Disordered" evidence="1">
    <location>
        <begin position="248"/>
        <end position="272"/>
    </location>
</feature>